<evidence type="ECO:0008006" key="3">
    <source>
        <dbReference type="Google" id="ProtNLM"/>
    </source>
</evidence>
<dbReference type="NCBIfam" id="TIGR02867">
    <property type="entry name" value="spore_II_P"/>
    <property type="match status" value="1"/>
</dbReference>
<dbReference type="Proteomes" id="UP000070352">
    <property type="component" value="Unassembled WGS sequence"/>
</dbReference>
<evidence type="ECO:0000313" key="2">
    <source>
        <dbReference type="Proteomes" id="UP000070352"/>
    </source>
</evidence>
<evidence type="ECO:0000313" key="1">
    <source>
        <dbReference type="EMBL" id="KXG43164.1"/>
    </source>
</evidence>
<dbReference type="RefSeq" id="WP_068723315.1">
    <property type="nucleotide sequence ID" value="NZ_LSKU01000001.1"/>
</dbReference>
<dbReference type="Pfam" id="PF07454">
    <property type="entry name" value="SpoIIP"/>
    <property type="match status" value="1"/>
</dbReference>
<protein>
    <recommendedName>
        <fullName evidence="3">Stage II sporulation protein P</fullName>
    </recommendedName>
</protein>
<dbReference type="STRING" id="1413211.U473_03355"/>
<organism evidence="1 2">
    <name type="scientific">Tepidibacillus decaturensis</name>
    <dbReference type="NCBI Taxonomy" id="1413211"/>
    <lineage>
        <taxon>Bacteria</taxon>
        <taxon>Bacillati</taxon>
        <taxon>Bacillota</taxon>
        <taxon>Bacilli</taxon>
        <taxon>Bacillales</taxon>
        <taxon>Bacillaceae</taxon>
        <taxon>Tepidibacillus</taxon>
    </lineage>
</organism>
<dbReference type="InterPro" id="IPR010897">
    <property type="entry name" value="Spore_II_P"/>
</dbReference>
<gene>
    <name evidence="1" type="ORF">U473_03355</name>
</gene>
<reference evidence="1 2" key="1">
    <citation type="submission" date="2016-02" db="EMBL/GenBank/DDBJ databases">
        <title>Draft Genome for Tepidibacillus decaturensis nov. sp. Strain Z9, an Anaerobic, Moderately Thermophilic and Heterotrophic Bacterium from Deep Subsurface of the Illinois Basin, USA.</title>
        <authorList>
            <person name="Dong Y."/>
            <person name="Chang J.Y."/>
            <person name="Sanford R."/>
            <person name="Fouke B.W."/>
        </authorList>
    </citation>
    <scope>NUCLEOTIDE SEQUENCE [LARGE SCALE GENOMIC DNA]</scope>
    <source>
        <strain evidence="1 2">Z9</strain>
    </source>
</reference>
<keyword evidence="2" id="KW-1185">Reference proteome</keyword>
<accession>A0A135L2C2</accession>
<sequence>MRQPSIQKIFMSLSLGTALLFLLFSIVLLQFSPKQQQNLNWWNQYTVKWSTKQILQMFEIEIPFFQMNVQALTENEGEEKESSLLSFLPFFTPSHPNDLIKQEIPGFSVMDLQQLTASNITDIDHELIESTPPEEFLQEEKLDDPDSAQQEALKTMVSNKKLVFIYHTHDTEAYIPEVRKKEPEIKKESDMYYNSSVNVTQVGKKLGEELNKLGIKSVVSTKKYNPEKFSLSYLESRKTVKAALQQNDYEFIFDIHRDSQRREDTTVKINGKDYAKIAFVIGTGNKNYEQNKAFALKLRAAIEKRYPGLTKPIIAKEKTKGVNGEYNQSLSPNLLVIEVGGIDNTFSETDRTAKALAEAVADLYWQAEQVDAKPQSNSSKE</sequence>
<name>A0A135L2C2_9BACI</name>
<dbReference type="EMBL" id="LSKU01000001">
    <property type="protein sequence ID" value="KXG43164.1"/>
    <property type="molecule type" value="Genomic_DNA"/>
</dbReference>
<proteinExistence type="predicted"/>
<comment type="caution">
    <text evidence="1">The sequence shown here is derived from an EMBL/GenBank/DDBJ whole genome shotgun (WGS) entry which is preliminary data.</text>
</comment>
<dbReference type="OrthoDB" id="1633470at2"/>
<dbReference type="AlphaFoldDB" id="A0A135L2C2"/>